<dbReference type="PANTHER" id="PTHR46401:SF2">
    <property type="entry name" value="GLYCOSYLTRANSFERASE WBBK-RELATED"/>
    <property type="match status" value="1"/>
</dbReference>
<comment type="caution">
    <text evidence="3">The sequence shown here is derived from an EMBL/GenBank/DDBJ whole genome shotgun (WGS) entry which is preliminary data.</text>
</comment>
<evidence type="ECO:0000259" key="2">
    <source>
        <dbReference type="Pfam" id="PF22772"/>
    </source>
</evidence>
<dbReference type="SUPFAM" id="SSF53756">
    <property type="entry name" value="UDP-Glycosyltransferase/glycogen phosphorylase"/>
    <property type="match status" value="1"/>
</dbReference>
<dbReference type="InterPro" id="IPR055050">
    <property type="entry name" value="WsaF_C"/>
</dbReference>
<reference evidence="4" key="1">
    <citation type="submission" date="2023-07" db="EMBL/GenBank/DDBJ databases">
        <title>Verminephrobacter genomes.</title>
        <authorList>
            <person name="Lund M.B."/>
        </authorList>
    </citation>
    <scope>NUCLEOTIDE SEQUENCE [LARGE SCALE GENOMIC DNA]</scope>
    <source>
        <strain evidence="4">AtM5-05</strain>
    </source>
</reference>
<sequence>MVLRRLRHGPGPARHIDVFRHYGFTLPGVLPALPGAPEPGTLLWFIPDFHPGSGGHLNIFRMIWHLEQMGYCSHIVIGNPCVHHDAQQAQADIRAHFFPLRAQVFLGLEDLPPCEFAVATGWDTAYFVRNFAGAEHKLYFVQDYEPLFYAVGSESVLAENTYRFGFFGITAGDWLAAKLAQEYGMTTHPVGFGVELERYRRLPRREPEIRRVFFYARPPTPRRGFELGLLVLNAVWKRIPETQFIFAGWDTASYHIPFPHLACGSMALDELPDLYSQCDVALVLSLTNASLLPLELMACGCTVVSNRGANVQWLLHDDVAVLAESVFEDLADAVCALLQDDARRQALSQRAEHFARSQTWDAVARDFETGLQRARAQKKLRSVA</sequence>
<dbReference type="Pfam" id="PF22772">
    <property type="entry name" value="WsaF_C"/>
    <property type="match status" value="1"/>
</dbReference>
<keyword evidence="1" id="KW-0808">Transferase</keyword>
<dbReference type="Gene3D" id="3.40.50.11090">
    <property type="match status" value="1"/>
</dbReference>
<dbReference type="CDD" id="cd03801">
    <property type="entry name" value="GT4_PimA-like"/>
    <property type="match status" value="1"/>
</dbReference>
<dbReference type="Gene3D" id="3.40.50.2000">
    <property type="entry name" value="Glycogen Phosphorylase B"/>
    <property type="match status" value="1"/>
</dbReference>
<feature type="domain" description="WsaF C-terminal" evidence="2">
    <location>
        <begin position="210"/>
        <end position="332"/>
    </location>
</feature>
<proteinExistence type="predicted"/>
<dbReference type="PANTHER" id="PTHR46401">
    <property type="entry name" value="GLYCOSYLTRANSFERASE WBBK-RELATED"/>
    <property type="match status" value="1"/>
</dbReference>
<gene>
    <name evidence="3" type="ORF">D5039_10290</name>
</gene>
<evidence type="ECO:0000313" key="3">
    <source>
        <dbReference type="EMBL" id="MCW5321524.1"/>
    </source>
</evidence>
<evidence type="ECO:0000313" key="4">
    <source>
        <dbReference type="Proteomes" id="UP001208935"/>
    </source>
</evidence>
<dbReference type="EMBL" id="QZCW01000002">
    <property type="protein sequence ID" value="MCW5321524.1"/>
    <property type="molecule type" value="Genomic_DNA"/>
</dbReference>
<dbReference type="Proteomes" id="UP001208935">
    <property type="component" value="Unassembled WGS sequence"/>
</dbReference>
<evidence type="ECO:0000256" key="1">
    <source>
        <dbReference type="ARBA" id="ARBA00022679"/>
    </source>
</evidence>
<protein>
    <submittedName>
        <fullName evidence="3">Glycosyltransferase</fullName>
    </submittedName>
</protein>
<accession>A0ABT3KT66</accession>
<name>A0ABT3KT66_9BURK</name>
<keyword evidence="4" id="KW-1185">Reference proteome</keyword>
<organism evidence="3 4">
    <name type="scientific">Verminephrobacter aporrectodeae subsp. tuberculatae</name>
    <dbReference type="NCBI Taxonomy" id="1110392"/>
    <lineage>
        <taxon>Bacteria</taxon>
        <taxon>Pseudomonadati</taxon>
        <taxon>Pseudomonadota</taxon>
        <taxon>Betaproteobacteria</taxon>
        <taxon>Burkholderiales</taxon>
        <taxon>Comamonadaceae</taxon>
        <taxon>Verminephrobacter</taxon>
    </lineage>
</organism>